<dbReference type="InterPro" id="IPR052729">
    <property type="entry name" value="Acyl/Acetyltrans_Enzymes"/>
</dbReference>
<accession>A0A7U2F602</accession>
<dbReference type="Pfam" id="PF13673">
    <property type="entry name" value="Acetyltransf_10"/>
    <property type="match status" value="1"/>
</dbReference>
<dbReference type="InterPro" id="IPR016181">
    <property type="entry name" value="Acyl_CoA_acyltransferase"/>
</dbReference>
<name>A0A7U2F602_PHANO</name>
<gene>
    <name evidence="2" type="ORF">JI435_066110</name>
</gene>
<dbReference type="PANTHER" id="PTHR47237">
    <property type="entry name" value="SLL0310 PROTEIN"/>
    <property type="match status" value="1"/>
</dbReference>
<evidence type="ECO:0000313" key="3">
    <source>
        <dbReference type="Proteomes" id="UP000663193"/>
    </source>
</evidence>
<organism evidence="2 3">
    <name type="scientific">Phaeosphaeria nodorum (strain SN15 / ATCC MYA-4574 / FGSC 10173)</name>
    <name type="common">Glume blotch fungus</name>
    <name type="synonym">Parastagonospora nodorum</name>
    <dbReference type="NCBI Taxonomy" id="321614"/>
    <lineage>
        <taxon>Eukaryota</taxon>
        <taxon>Fungi</taxon>
        <taxon>Dikarya</taxon>
        <taxon>Ascomycota</taxon>
        <taxon>Pezizomycotina</taxon>
        <taxon>Dothideomycetes</taxon>
        <taxon>Pleosporomycetidae</taxon>
        <taxon>Pleosporales</taxon>
        <taxon>Pleosporineae</taxon>
        <taxon>Phaeosphaeriaceae</taxon>
        <taxon>Parastagonospora</taxon>
    </lineage>
</organism>
<evidence type="ECO:0000259" key="1">
    <source>
        <dbReference type="PROSITE" id="PS51186"/>
    </source>
</evidence>
<dbReference type="EMBL" id="CP069031">
    <property type="protein sequence ID" value="QRC99281.1"/>
    <property type="molecule type" value="Genomic_DNA"/>
</dbReference>
<dbReference type="PANTHER" id="PTHR47237:SF1">
    <property type="entry name" value="SLL0310 PROTEIN"/>
    <property type="match status" value="1"/>
</dbReference>
<dbReference type="OrthoDB" id="5771378at2759"/>
<dbReference type="VEuPathDB" id="FungiDB:JI435_066110"/>
<feature type="domain" description="N-acetyltransferase" evidence="1">
    <location>
        <begin position="1"/>
        <end position="147"/>
    </location>
</feature>
<dbReference type="SUPFAM" id="SSF55729">
    <property type="entry name" value="Acyl-CoA N-acyltransferases (Nat)"/>
    <property type="match status" value="1"/>
</dbReference>
<keyword evidence="3" id="KW-1185">Reference proteome</keyword>
<dbReference type="Gene3D" id="3.40.630.30">
    <property type="match status" value="1"/>
</dbReference>
<dbReference type="AlphaFoldDB" id="A0A7U2F602"/>
<evidence type="ECO:0000313" key="2">
    <source>
        <dbReference type="EMBL" id="QRC99281.1"/>
    </source>
</evidence>
<dbReference type="InterPro" id="IPR000182">
    <property type="entry name" value="GNAT_dom"/>
</dbReference>
<reference evidence="3" key="1">
    <citation type="journal article" date="2021" name="BMC Genomics">
        <title>Chromosome-level genome assembly and manually-curated proteome of model necrotroph Parastagonospora nodorum Sn15 reveals a genome-wide trove of candidate effector homologs, and redundancy of virulence-related functions within an accessory chromosome.</title>
        <authorList>
            <person name="Bertazzoni S."/>
            <person name="Jones D.A.B."/>
            <person name="Phan H.T."/>
            <person name="Tan K.-C."/>
            <person name="Hane J.K."/>
        </authorList>
    </citation>
    <scope>NUCLEOTIDE SEQUENCE [LARGE SCALE GENOMIC DNA]</scope>
    <source>
        <strain evidence="3">SN15 / ATCC MYA-4574 / FGSC 10173)</strain>
    </source>
</reference>
<protein>
    <recommendedName>
        <fullName evidence="1">N-acetyltransferase domain-containing protein</fullName>
    </recommendedName>
</protein>
<dbReference type="GO" id="GO:0016747">
    <property type="term" value="F:acyltransferase activity, transferring groups other than amino-acyl groups"/>
    <property type="evidence" value="ECO:0007669"/>
    <property type="project" value="InterPro"/>
</dbReference>
<dbReference type="CDD" id="cd04301">
    <property type="entry name" value="NAT_SF"/>
    <property type="match status" value="1"/>
</dbReference>
<sequence length="149" mass="16974">MTLATPNHIVRPAKDLDEVQDLYWPLMQELGWNRAKEDCKTHYTVSKSWLLIFPESCKPPQGMLLPLIYPNKTAWVAFFIMNAAYRGKGLGAALWREMETLVSAAQCSFIGLDAVPEQVQTYTRRGFVDCARVPLMSRNSLVEKPLEIK</sequence>
<proteinExistence type="predicted"/>
<dbReference type="PROSITE" id="PS51186">
    <property type="entry name" value="GNAT"/>
    <property type="match status" value="1"/>
</dbReference>
<dbReference type="Proteomes" id="UP000663193">
    <property type="component" value="Chromosome 9"/>
</dbReference>